<evidence type="ECO:0000313" key="13">
    <source>
        <dbReference type="Proteomes" id="UP000823907"/>
    </source>
</evidence>
<evidence type="ECO:0000256" key="1">
    <source>
        <dbReference type="ARBA" id="ARBA00004167"/>
    </source>
</evidence>
<dbReference type="Pfam" id="PF02416">
    <property type="entry name" value="TatA_B_E"/>
    <property type="match status" value="1"/>
</dbReference>
<dbReference type="EMBL" id="DWUR01000030">
    <property type="protein sequence ID" value="HJD48915.1"/>
    <property type="molecule type" value="Genomic_DNA"/>
</dbReference>
<accession>A0A9D2UAM0</accession>
<keyword evidence="7 9" id="KW-0811">Translocation</keyword>
<evidence type="ECO:0000256" key="5">
    <source>
        <dbReference type="ARBA" id="ARBA00022927"/>
    </source>
</evidence>
<protein>
    <recommendedName>
        <fullName evidence="9">Sec-independent protein translocase protein TatB</fullName>
    </recommendedName>
</protein>
<keyword evidence="6 9" id="KW-1133">Transmembrane helix</keyword>
<reference evidence="12" key="1">
    <citation type="journal article" date="2021" name="PeerJ">
        <title>Extensive microbial diversity within the chicken gut microbiome revealed by metagenomics and culture.</title>
        <authorList>
            <person name="Gilroy R."/>
            <person name="Ravi A."/>
            <person name="Getino M."/>
            <person name="Pursley I."/>
            <person name="Horton D.L."/>
            <person name="Alikhan N.F."/>
            <person name="Baker D."/>
            <person name="Gharbi K."/>
            <person name="Hall N."/>
            <person name="Watson M."/>
            <person name="Adriaenssens E.M."/>
            <person name="Foster-Nyarko E."/>
            <person name="Jarju S."/>
            <person name="Secka A."/>
            <person name="Antonio M."/>
            <person name="Oren A."/>
            <person name="Chaudhuri R.R."/>
            <person name="La Ragione R."/>
            <person name="Hildebrand F."/>
            <person name="Pallen M.J."/>
        </authorList>
    </citation>
    <scope>NUCLEOTIDE SEQUENCE</scope>
    <source>
        <strain evidence="12">5925</strain>
    </source>
</reference>
<evidence type="ECO:0000256" key="2">
    <source>
        <dbReference type="ARBA" id="ARBA00022448"/>
    </source>
</evidence>
<keyword evidence="2 9" id="KW-0813">Transport</keyword>
<keyword evidence="4 9" id="KW-0812">Transmembrane</keyword>
<evidence type="ECO:0000256" key="3">
    <source>
        <dbReference type="ARBA" id="ARBA00022475"/>
    </source>
</evidence>
<dbReference type="GO" id="GO:0033281">
    <property type="term" value="C:TAT protein transport complex"/>
    <property type="evidence" value="ECO:0007669"/>
    <property type="project" value="UniProtKB-UniRule"/>
</dbReference>
<comment type="similarity">
    <text evidence="9">Belongs to the TatB family.</text>
</comment>
<evidence type="ECO:0000313" key="12">
    <source>
        <dbReference type="EMBL" id="HJD48915.1"/>
    </source>
</evidence>
<gene>
    <name evidence="9 12" type="primary">tatB</name>
    <name evidence="12" type="ORF">H9907_02140</name>
</gene>
<organism evidence="12 13">
    <name type="scientific">Candidatus Corynebacterium intestinavium</name>
    <dbReference type="NCBI Taxonomy" id="2838531"/>
    <lineage>
        <taxon>Bacteria</taxon>
        <taxon>Bacillati</taxon>
        <taxon>Actinomycetota</taxon>
        <taxon>Actinomycetes</taxon>
        <taxon>Mycobacteriales</taxon>
        <taxon>Corynebacteriaceae</taxon>
        <taxon>Corynebacterium</taxon>
    </lineage>
</organism>
<feature type="region of interest" description="Disordered" evidence="10">
    <location>
        <begin position="106"/>
        <end position="196"/>
    </location>
</feature>
<feature type="compositionally biased region" description="Low complexity" evidence="10">
    <location>
        <begin position="140"/>
        <end position="180"/>
    </location>
</feature>
<dbReference type="HAMAP" id="MF_00237">
    <property type="entry name" value="TatB"/>
    <property type="match status" value="1"/>
</dbReference>
<dbReference type="AlphaFoldDB" id="A0A9D2UAM0"/>
<proteinExistence type="inferred from homology"/>
<dbReference type="NCBIfam" id="NF001212">
    <property type="entry name" value="PRK00182.1"/>
    <property type="match status" value="1"/>
</dbReference>
<name>A0A9D2UAM0_9CORY</name>
<comment type="function">
    <text evidence="9">Part of the twin-arginine translocation (Tat) system that transports large folded proteins containing a characteristic twin-arginine motif in their signal peptide across membranes. Together with TatC, TatB is part of a receptor directly interacting with Tat signal peptides. TatB may form an oligomeric binding site that transiently accommodates folded Tat precursor proteins before their translocation.</text>
</comment>
<dbReference type="Gene3D" id="1.20.5.3310">
    <property type="match status" value="1"/>
</dbReference>
<evidence type="ECO:0000256" key="7">
    <source>
        <dbReference type="ARBA" id="ARBA00023010"/>
    </source>
</evidence>
<keyword evidence="3 9" id="KW-1003">Cell membrane</keyword>
<keyword evidence="8 9" id="KW-0472">Membrane</keyword>
<dbReference type="GO" id="GO:0008320">
    <property type="term" value="F:protein transmembrane transporter activity"/>
    <property type="evidence" value="ECO:0007669"/>
    <property type="project" value="UniProtKB-UniRule"/>
</dbReference>
<evidence type="ECO:0000256" key="10">
    <source>
        <dbReference type="SAM" id="MobiDB-lite"/>
    </source>
</evidence>
<sequence>MFSSISWFNILVLLIIGLIVIGPERLPGMIKDIRAVALAFRNLVNDARRQLDEDFGPEFKEFQKPLSQINEYRRMGPRGLVTKALFDGDDAFFNDLENTGRQLADSVNSVTNPAGHTSAERPSSQAPLPDSQVGAGTRGAGSASNAASAGASGPGESAQGAPGSAPVSAPSQQPQQTAAGERTASPRAAGVWDDVL</sequence>
<feature type="transmembrane region" description="Helical" evidence="11">
    <location>
        <begin position="6"/>
        <end position="23"/>
    </location>
</feature>
<dbReference type="InterPro" id="IPR018448">
    <property type="entry name" value="TatB"/>
</dbReference>
<dbReference type="PRINTS" id="PR01506">
    <property type="entry name" value="TATBPROTEIN"/>
</dbReference>
<comment type="subunit">
    <text evidence="9">The Tat system comprises two distinct complexes: a TatABC complex, containing multiple copies of TatA, TatB and TatC subunits, and a separate TatA complex, containing only TatA subunits. Substrates initially bind to the TatABC complex, which probably triggers association of the separate TatA complex to form the active translocon.</text>
</comment>
<keyword evidence="5 9" id="KW-0653">Protein transport</keyword>
<evidence type="ECO:0000256" key="6">
    <source>
        <dbReference type="ARBA" id="ARBA00022989"/>
    </source>
</evidence>
<comment type="caution">
    <text evidence="12">The sequence shown here is derived from an EMBL/GenBank/DDBJ whole genome shotgun (WGS) entry which is preliminary data.</text>
</comment>
<feature type="compositionally biased region" description="Polar residues" evidence="10">
    <location>
        <begin position="106"/>
        <end position="126"/>
    </location>
</feature>
<dbReference type="InterPro" id="IPR003369">
    <property type="entry name" value="TatA/B/E"/>
</dbReference>
<comment type="subcellular location">
    <subcellularLocation>
        <location evidence="9">Cell membrane</location>
        <topology evidence="9">Single-pass membrane protein</topology>
    </subcellularLocation>
    <subcellularLocation>
        <location evidence="1">Membrane</location>
        <topology evidence="1">Single-pass membrane protein</topology>
    </subcellularLocation>
</comment>
<reference evidence="12" key="2">
    <citation type="submission" date="2021-04" db="EMBL/GenBank/DDBJ databases">
        <authorList>
            <person name="Gilroy R."/>
        </authorList>
    </citation>
    <scope>NUCLEOTIDE SEQUENCE</scope>
    <source>
        <strain evidence="12">5925</strain>
    </source>
</reference>
<evidence type="ECO:0000256" key="4">
    <source>
        <dbReference type="ARBA" id="ARBA00022692"/>
    </source>
</evidence>
<dbReference type="GO" id="GO:0043953">
    <property type="term" value="P:protein transport by the Tat complex"/>
    <property type="evidence" value="ECO:0007669"/>
    <property type="project" value="UniProtKB-UniRule"/>
</dbReference>
<evidence type="ECO:0000256" key="8">
    <source>
        <dbReference type="ARBA" id="ARBA00023136"/>
    </source>
</evidence>
<dbReference type="Proteomes" id="UP000823907">
    <property type="component" value="Unassembled WGS sequence"/>
</dbReference>
<evidence type="ECO:0000256" key="9">
    <source>
        <dbReference type="HAMAP-Rule" id="MF_00237"/>
    </source>
</evidence>
<evidence type="ECO:0000256" key="11">
    <source>
        <dbReference type="SAM" id="Phobius"/>
    </source>
</evidence>